<evidence type="ECO:0000313" key="2">
    <source>
        <dbReference type="Proteomes" id="UP000789702"/>
    </source>
</evidence>
<evidence type="ECO:0000313" key="1">
    <source>
        <dbReference type="EMBL" id="CAG8676746.1"/>
    </source>
</evidence>
<proteinExistence type="predicted"/>
<dbReference type="Proteomes" id="UP000789702">
    <property type="component" value="Unassembled WGS sequence"/>
</dbReference>
<name>A0ACA9NZ61_9GLOM</name>
<keyword evidence="2" id="KW-1185">Reference proteome</keyword>
<comment type="caution">
    <text evidence="1">The sequence shown here is derived from an EMBL/GenBank/DDBJ whole genome shotgun (WGS) entry which is preliminary data.</text>
</comment>
<dbReference type="EMBL" id="CAJVPU010020448">
    <property type="protein sequence ID" value="CAG8676746.1"/>
    <property type="molecule type" value="Genomic_DNA"/>
</dbReference>
<feature type="non-terminal residue" evidence="1">
    <location>
        <position position="162"/>
    </location>
</feature>
<gene>
    <name evidence="1" type="ORF">DHETER_LOCUS10443</name>
</gene>
<reference evidence="1" key="1">
    <citation type="submission" date="2021-06" db="EMBL/GenBank/DDBJ databases">
        <authorList>
            <person name="Kallberg Y."/>
            <person name="Tangrot J."/>
            <person name="Rosling A."/>
        </authorList>
    </citation>
    <scope>NUCLEOTIDE SEQUENCE</scope>
    <source>
        <strain evidence="1">IL203A</strain>
    </source>
</reference>
<organism evidence="1 2">
    <name type="scientific">Dentiscutata heterogama</name>
    <dbReference type="NCBI Taxonomy" id="1316150"/>
    <lineage>
        <taxon>Eukaryota</taxon>
        <taxon>Fungi</taxon>
        <taxon>Fungi incertae sedis</taxon>
        <taxon>Mucoromycota</taxon>
        <taxon>Glomeromycotina</taxon>
        <taxon>Glomeromycetes</taxon>
        <taxon>Diversisporales</taxon>
        <taxon>Gigasporaceae</taxon>
        <taxon>Dentiscutata</taxon>
    </lineage>
</organism>
<protein>
    <submittedName>
        <fullName evidence="1">12649_t:CDS:1</fullName>
    </submittedName>
</protein>
<accession>A0ACA9NZ61</accession>
<sequence>MSWSYSRISSNWKGSTTMAPNGEKIVVFASHVWEVNSDGICNQAGSDWPNTVAATTNGNFIYAIRPDGSIYKLRTSNYTVSKWIDAVQSESWSSTRSITVIGNYAYLVNGNKLFAYDISLTIVDTDTGETTVVHSNNWHKILTGCATSSTMYAVFDSEELWK</sequence>